<dbReference type="EMBL" id="BTSX01000004">
    <property type="protein sequence ID" value="GMS96641.1"/>
    <property type="molecule type" value="Genomic_DNA"/>
</dbReference>
<keyword evidence="3" id="KW-1185">Reference proteome</keyword>
<evidence type="ECO:0000256" key="1">
    <source>
        <dbReference type="SAM" id="MobiDB-lite"/>
    </source>
</evidence>
<feature type="non-terminal residue" evidence="2">
    <location>
        <position position="1"/>
    </location>
</feature>
<sequence>NELNAAKPSTVKPTTISTSKPIAMCPCVQTSQSTCQEFDRRYQAHTIEDAIDNFYDLTYDKAASSIVEDEYCETEECKNCRLILQQKLKEVGLMEESPLEAFVTVDLTNKTCGRYRFSSPEELARSYLRDFYIGLRNEALRFPQIDAGLAAFFAIFEIFEIEEILENEVENPKSISRDQNQKSQNKKTTSKNSYISMLAA</sequence>
<feature type="non-terminal residue" evidence="2">
    <location>
        <position position="200"/>
    </location>
</feature>
<accession>A0AAV5TQP2</accession>
<name>A0AAV5TQP2_9BILA</name>
<comment type="caution">
    <text evidence="2">The sequence shown here is derived from an EMBL/GenBank/DDBJ whole genome shotgun (WGS) entry which is preliminary data.</text>
</comment>
<gene>
    <name evidence="2" type="ORF">PENTCL1PPCAC_18816</name>
</gene>
<organism evidence="2 3">
    <name type="scientific">Pristionchus entomophagus</name>
    <dbReference type="NCBI Taxonomy" id="358040"/>
    <lineage>
        <taxon>Eukaryota</taxon>
        <taxon>Metazoa</taxon>
        <taxon>Ecdysozoa</taxon>
        <taxon>Nematoda</taxon>
        <taxon>Chromadorea</taxon>
        <taxon>Rhabditida</taxon>
        <taxon>Rhabditina</taxon>
        <taxon>Diplogasteromorpha</taxon>
        <taxon>Diplogasteroidea</taxon>
        <taxon>Neodiplogasteridae</taxon>
        <taxon>Pristionchus</taxon>
    </lineage>
</organism>
<proteinExistence type="predicted"/>
<dbReference type="AlphaFoldDB" id="A0AAV5TQP2"/>
<evidence type="ECO:0000313" key="2">
    <source>
        <dbReference type="EMBL" id="GMS96641.1"/>
    </source>
</evidence>
<dbReference type="Proteomes" id="UP001432027">
    <property type="component" value="Unassembled WGS sequence"/>
</dbReference>
<reference evidence="2" key="1">
    <citation type="submission" date="2023-10" db="EMBL/GenBank/DDBJ databases">
        <title>Genome assembly of Pristionchus species.</title>
        <authorList>
            <person name="Yoshida K."/>
            <person name="Sommer R.J."/>
        </authorList>
    </citation>
    <scope>NUCLEOTIDE SEQUENCE</scope>
    <source>
        <strain evidence="2">RS0144</strain>
    </source>
</reference>
<protein>
    <submittedName>
        <fullName evidence="2">Uncharacterized protein</fullName>
    </submittedName>
</protein>
<evidence type="ECO:0000313" key="3">
    <source>
        <dbReference type="Proteomes" id="UP001432027"/>
    </source>
</evidence>
<feature type="region of interest" description="Disordered" evidence="1">
    <location>
        <begin position="172"/>
        <end position="200"/>
    </location>
</feature>